<protein>
    <submittedName>
        <fullName evidence="2">Uncharacterized protein</fullName>
    </submittedName>
</protein>
<dbReference type="EMBL" id="MU006217">
    <property type="protein sequence ID" value="KAF2832705.1"/>
    <property type="molecule type" value="Genomic_DNA"/>
</dbReference>
<evidence type="ECO:0000313" key="3">
    <source>
        <dbReference type="Proteomes" id="UP000799424"/>
    </source>
</evidence>
<sequence>MAKRYRNDDGDDDFIPGRRPTKKTRRARPTRPGANAPPVANALAAAQQQANVQHNATSRLSQLPGEVRNRIYQLILDDWHNNNNARVLSRRQFGGVPPLQTHLDNHITNAAYPFLLTPESAVPLPRAPFQNLAQNIMQAIALAGQQRALTNHEYHAYVNDLFNFARVSQQFRAEYMGFLHTRVAAFVRMEEMGLFLNTFYPVTGPADPQVANYNGLPLTIILPWDTLQMWDITALLRFLMRATNMRTHTWAANSLFPHPQSTLTNGRQIGRTLFGWTGSLRSYMANPANPTINRVRFRAYGYNIGQRAQLEIWFDGGANGQGGPDWVDGETWAWPYPENSVRQCARTTAARVRRTRLGQFLRDAGLVVPDIRRYWIIRLGIDGKHRVGGSNF</sequence>
<name>A0A6A7AJD6_9PLEO</name>
<feature type="compositionally biased region" description="Basic residues" evidence="1">
    <location>
        <begin position="19"/>
        <end position="29"/>
    </location>
</feature>
<keyword evidence="3" id="KW-1185">Reference proteome</keyword>
<dbReference type="Proteomes" id="UP000799424">
    <property type="component" value="Unassembled WGS sequence"/>
</dbReference>
<dbReference type="AlphaFoldDB" id="A0A6A7AJD6"/>
<organism evidence="2 3">
    <name type="scientific">Ophiobolus disseminans</name>
    <dbReference type="NCBI Taxonomy" id="1469910"/>
    <lineage>
        <taxon>Eukaryota</taxon>
        <taxon>Fungi</taxon>
        <taxon>Dikarya</taxon>
        <taxon>Ascomycota</taxon>
        <taxon>Pezizomycotina</taxon>
        <taxon>Dothideomycetes</taxon>
        <taxon>Pleosporomycetidae</taxon>
        <taxon>Pleosporales</taxon>
        <taxon>Pleosporineae</taxon>
        <taxon>Phaeosphaeriaceae</taxon>
        <taxon>Ophiobolus</taxon>
    </lineage>
</organism>
<feature type="region of interest" description="Disordered" evidence="1">
    <location>
        <begin position="1"/>
        <end position="37"/>
    </location>
</feature>
<evidence type="ECO:0000256" key="1">
    <source>
        <dbReference type="SAM" id="MobiDB-lite"/>
    </source>
</evidence>
<evidence type="ECO:0000313" key="2">
    <source>
        <dbReference type="EMBL" id="KAF2832705.1"/>
    </source>
</evidence>
<reference evidence="2" key="1">
    <citation type="journal article" date="2020" name="Stud. Mycol.">
        <title>101 Dothideomycetes genomes: a test case for predicting lifestyles and emergence of pathogens.</title>
        <authorList>
            <person name="Haridas S."/>
            <person name="Albert R."/>
            <person name="Binder M."/>
            <person name="Bloem J."/>
            <person name="Labutti K."/>
            <person name="Salamov A."/>
            <person name="Andreopoulos B."/>
            <person name="Baker S."/>
            <person name="Barry K."/>
            <person name="Bills G."/>
            <person name="Bluhm B."/>
            <person name="Cannon C."/>
            <person name="Castanera R."/>
            <person name="Culley D."/>
            <person name="Daum C."/>
            <person name="Ezra D."/>
            <person name="Gonzalez J."/>
            <person name="Henrissat B."/>
            <person name="Kuo A."/>
            <person name="Liang C."/>
            <person name="Lipzen A."/>
            <person name="Lutzoni F."/>
            <person name="Magnuson J."/>
            <person name="Mondo S."/>
            <person name="Nolan M."/>
            <person name="Ohm R."/>
            <person name="Pangilinan J."/>
            <person name="Park H.-J."/>
            <person name="Ramirez L."/>
            <person name="Alfaro M."/>
            <person name="Sun H."/>
            <person name="Tritt A."/>
            <person name="Yoshinaga Y."/>
            <person name="Zwiers L.-H."/>
            <person name="Turgeon B."/>
            <person name="Goodwin S."/>
            <person name="Spatafora J."/>
            <person name="Crous P."/>
            <person name="Grigoriev I."/>
        </authorList>
    </citation>
    <scope>NUCLEOTIDE SEQUENCE</scope>
    <source>
        <strain evidence="2">CBS 113818</strain>
    </source>
</reference>
<proteinExistence type="predicted"/>
<dbReference type="OrthoDB" id="3800652at2759"/>
<accession>A0A6A7AJD6</accession>
<gene>
    <name evidence="2" type="ORF">CC86DRAFT_377828</name>
</gene>